<sequence length="100" mass="11400">MFDIREQFYRKFDFAIVIDRQPSCNKFLTGMYTTSSLIQECRTSLNGIARRRILPSSEFVKMDPTVSTIPLTSRYLKEGVLSELPTVTLGSLIAFVGDNR</sequence>
<organism evidence="1 2">
    <name type="scientific">Eumeta variegata</name>
    <name type="common">Bagworm moth</name>
    <name type="synonym">Eumeta japonica</name>
    <dbReference type="NCBI Taxonomy" id="151549"/>
    <lineage>
        <taxon>Eukaryota</taxon>
        <taxon>Metazoa</taxon>
        <taxon>Ecdysozoa</taxon>
        <taxon>Arthropoda</taxon>
        <taxon>Hexapoda</taxon>
        <taxon>Insecta</taxon>
        <taxon>Pterygota</taxon>
        <taxon>Neoptera</taxon>
        <taxon>Endopterygota</taxon>
        <taxon>Lepidoptera</taxon>
        <taxon>Glossata</taxon>
        <taxon>Ditrysia</taxon>
        <taxon>Tineoidea</taxon>
        <taxon>Psychidae</taxon>
        <taxon>Oiketicinae</taxon>
        <taxon>Eumeta</taxon>
    </lineage>
</organism>
<dbReference type="EMBL" id="BGZK01003998">
    <property type="protein sequence ID" value="GBP06183.1"/>
    <property type="molecule type" value="Genomic_DNA"/>
</dbReference>
<dbReference type="AlphaFoldDB" id="A0A4C1SVB7"/>
<reference evidence="1 2" key="1">
    <citation type="journal article" date="2019" name="Commun. Biol.">
        <title>The bagworm genome reveals a unique fibroin gene that provides high tensile strength.</title>
        <authorList>
            <person name="Kono N."/>
            <person name="Nakamura H."/>
            <person name="Ohtoshi R."/>
            <person name="Tomita M."/>
            <person name="Numata K."/>
            <person name="Arakawa K."/>
        </authorList>
    </citation>
    <scope>NUCLEOTIDE SEQUENCE [LARGE SCALE GENOMIC DNA]</scope>
</reference>
<dbReference type="Proteomes" id="UP000299102">
    <property type="component" value="Unassembled WGS sequence"/>
</dbReference>
<comment type="caution">
    <text evidence="1">The sequence shown here is derived from an EMBL/GenBank/DDBJ whole genome shotgun (WGS) entry which is preliminary data.</text>
</comment>
<proteinExistence type="predicted"/>
<evidence type="ECO:0000313" key="1">
    <source>
        <dbReference type="EMBL" id="GBP06183.1"/>
    </source>
</evidence>
<evidence type="ECO:0000313" key="2">
    <source>
        <dbReference type="Proteomes" id="UP000299102"/>
    </source>
</evidence>
<accession>A0A4C1SVB7</accession>
<gene>
    <name evidence="1" type="ORF">EVAR_72029_1</name>
</gene>
<name>A0A4C1SVB7_EUMVA</name>
<keyword evidence="2" id="KW-1185">Reference proteome</keyword>
<protein>
    <submittedName>
        <fullName evidence="1">Uncharacterized protein</fullName>
    </submittedName>
</protein>